<evidence type="ECO:0000313" key="10">
    <source>
        <dbReference type="Proteomes" id="UP000663881"/>
    </source>
</evidence>
<keyword evidence="4" id="KW-0067">ATP-binding</keyword>
<evidence type="ECO:0000256" key="5">
    <source>
        <dbReference type="ARBA" id="ARBA00022989"/>
    </source>
</evidence>
<evidence type="ECO:0000256" key="7">
    <source>
        <dbReference type="SAM" id="Phobius"/>
    </source>
</evidence>
<keyword evidence="1" id="KW-0813">Transport</keyword>
<dbReference type="EMBL" id="CAJOAY010023635">
    <property type="protein sequence ID" value="CAF4367745.1"/>
    <property type="molecule type" value="Genomic_DNA"/>
</dbReference>
<evidence type="ECO:0000256" key="2">
    <source>
        <dbReference type="ARBA" id="ARBA00022692"/>
    </source>
</evidence>
<dbReference type="PANTHER" id="PTHR24223">
    <property type="entry name" value="ATP-BINDING CASSETTE SUB-FAMILY C"/>
    <property type="match status" value="1"/>
</dbReference>
<evidence type="ECO:0000256" key="4">
    <source>
        <dbReference type="ARBA" id="ARBA00022840"/>
    </source>
</evidence>
<gene>
    <name evidence="9" type="ORF">OKA104_LOCUS49673</name>
</gene>
<proteinExistence type="predicted"/>
<accession>A0A820M390</accession>
<name>A0A820M390_9BILA</name>
<sequence>LRSRISIIPQDPVLFTGIIILLLILTFLRTFALKLMCLNAGRVLHNKMFRHVIRCPIAFFDTNPIGRILNHFTRDILIMDTDIVQDVPDFLIVNEFVYKIRYMIMILFYSV</sequence>
<comment type="caution">
    <text evidence="9">The sequence shown here is derived from an EMBL/GenBank/DDBJ whole genome shotgun (WGS) entry which is preliminary data.</text>
</comment>
<feature type="domain" description="ABC transmembrane type-1" evidence="8">
    <location>
        <begin position="13"/>
        <end position="91"/>
    </location>
</feature>
<evidence type="ECO:0000259" key="8">
    <source>
        <dbReference type="PROSITE" id="PS50929"/>
    </source>
</evidence>
<dbReference type="Pfam" id="PF00664">
    <property type="entry name" value="ABC_membrane"/>
    <property type="match status" value="1"/>
</dbReference>
<dbReference type="PROSITE" id="PS50929">
    <property type="entry name" value="ABC_TM1F"/>
    <property type="match status" value="1"/>
</dbReference>
<dbReference type="GO" id="GO:0016020">
    <property type="term" value="C:membrane"/>
    <property type="evidence" value="ECO:0007669"/>
    <property type="project" value="InterPro"/>
</dbReference>
<feature type="transmembrane region" description="Helical" evidence="7">
    <location>
        <begin position="12"/>
        <end position="32"/>
    </location>
</feature>
<evidence type="ECO:0000256" key="3">
    <source>
        <dbReference type="ARBA" id="ARBA00022741"/>
    </source>
</evidence>
<keyword evidence="3" id="KW-0547">Nucleotide-binding</keyword>
<dbReference type="InterPro" id="IPR011527">
    <property type="entry name" value="ABC1_TM_dom"/>
</dbReference>
<feature type="non-terminal residue" evidence="9">
    <location>
        <position position="1"/>
    </location>
</feature>
<keyword evidence="5 7" id="KW-1133">Transmembrane helix</keyword>
<dbReference type="GO" id="GO:0005524">
    <property type="term" value="F:ATP binding"/>
    <property type="evidence" value="ECO:0007669"/>
    <property type="project" value="UniProtKB-KW"/>
</dbReference>
<keyword evidence="6 7" id="KW-0472">Membrane</keyword>
<dbReference type="GO" id="GO:0140359">
    <property type="term" value="F:ABC-type transporter activity"/>
    <property type="evidence" value="ECO:0007669"/>
    <property type="project" value="InterPro"/>
</dbReference>
<organism evidence="9 10">
    <name type="scientific">Adineta steineri</name>
    <dbReference type="NCBI Taxonomy" id="433720"/>
    <lineage>
        <taxon>Eukaryota</taxon>
        <taxon>Metazoa</taxon>
        <taxon>Spiralia</taxon>
        <taxon>Gnathifera</taxon>
        <taxon>Rotifera</taxon>
        <taxon>Eurotatoria</taxon>
        <taxon>Bdelloidea</taxon>
        <taxon>Adinetida</taxon>
        <taxon>Adinetidae</taxon>
        <taxon>Adineta</taxon>
    </lineage>
</organism>
<dbReference type="Proteomes" id="UP000663881">
    <property type="component" value="Unassembled WGS sequence"/>
</dbReference>
<dbReference type="Gene3D" id="1.20.1560.10">
    <property type="entry name" value="ABC transporter type 1, transmembrane domain"/>
    <property type="match status" value="1"/>
</dbReference>
<dbReference type="AlphaFoldDB" id="A0A820M390"/>
<keyword evidence="2 7" id="KW-0812">Transmembrane</keyword>
<dbReference type="InterPro" id="IPR036640">
    <property type="entry name" value="ABC1_TM_sf"/>
</dbReference>
<evidence type="ECO:0000256" key="6">
    <source>
        <dbReference type="ARBA" id="ARBA00023136"/>
    </source>
</evidence>
<evidence type="ECO:0000313" key="9">
    <source>
        <dbReference type="EMBL" id="CAF4367745.1"/>
    </source>
</evidence>
<protein>
    <recommendedName>
        <fullName evidence="8">ABC transmembrane type-1 domain-containing protein</fullName>
    </recommendedName>
</protein>
<dbReference type="SUPFAM" id="SSF90123">
    <property type="entry name" value="ABC transporter transmembrane region"/>
    <property type="match status" value="1"/>
</dbReference>
<dbReference type="InterPro" id="IPR050173">
    <property type="entry name" value="ABC_transporter_C-like"/>
</dbReference>
<reference evidence="9" key="1">
    <citation type="submission" date="2021-02" db="EMBL/GenBank/DDBJ databases">
        <authorList>
            <person name="Nowell W R."/>
        </authorList>
    </citation>
    <scope>NUCLEOTIDE SEQUENCE</scope>
</reference>
<evidence type="ECO:0000256" key="1">
    <source>
        <dbReference type="ARBA" id="ARBA00022448"/>
    </source>
</evidence>